<dbReference type="SUPFAM" id="SSF50985">
    <property type="entry name" value="RCC1/BLIP-II"/>
    <property type="match status" value="2"/>
</dbReference>
<organism evidence="2 3">
    <name type="scientific">Carpediemonas membranifera</name>
    <dbReference type="NCBI Taxonomy" id="201153"/>
    <lineage>
        <taxon>Eukaryota</taxon>
        <taxon>Metamonada</taxon>
        <taxon>Carpediemonas-like organisms</taxon>
        <taxon>Carpediemonas</taxon>
    </lineage>
</organism>
<comment type="caution">
    <text evidence="2">The sequence shown here is derived from an EMBL/GenBank/DDBJ whole genome shotgun (WGS) entry which is preliminary data.</text>
</comment>
<sequence length="643" mass="69051">MRPKLEVEGESSRAPVIYANEPRLTIHSLVGQTRAKGETTTRGSGQEVIEPLSSHARGLPFSLDNSETGDDGALMALMPHIPALTAAAPKVPGGPGQMLRKALDHVRSVAGDHNLKITPEDNDNDSAPETADVVAALQQATGAIDRYPAMSGLVGLLQGAKKAVTHASAPALHTLSPGLIWAVLLTHGVDPDLSCTRKARYTFPAKLPVFLCKEFFAVFTQPANGTDSGGNRHAHDYLWRDGRLFTKGGNKYGQRGQGRGVKETRAPGSKVQQFCRVRVPFVCRVHVFSYSVLASTPKGLYAWGHNANGQLGLATADKIVWDPTLVRFTTASAVAKLEAAQPEWHRDRAVTLMATLRDQTCYVQTPAGVVAAGNNRGGSLAVGSSTALVRSFRPVIGLPELSRLTCFTSSLQATAAVWCHCGRTLLVAGENRFGRFGVPGAEVRALTDVGIPVLRWAFKQERALLLSDGVVMVTGKTGCLRAFLPGQPDECHEPTPLAFPWPVTRFISYHGETGQKYPEVTINTDSQPFWVQRADTGQLYGLGNNDAGHLGVGARPVMLTEWRKVRRARDVVAVVHGAGVRSWFKLPDGAWLGSGNNEDGQLGVERQSSLHPLDVVDGAVAQALDGMEPLAVWELDPGKTPLL</sequence>
<evidence type="ECO:0000313" key="3">
    <source>
        <dbReference type="Proteomes" id="UP000717585"/>
    </source>
</evidence>
<dbReference type="PANTHER" id="PTHR22870:SF408">
    <property type="entry name" value="OS09G0560450 PROTEIN"/>
    <property type="match status" value="1"/>
</dbReference>
<dbReference type="Gene3D" id="2.130.10.30">
    <property type="entry name" value="Regulator of chromosome condensation 1/beta-lactamase-inhibitor protein II"/>
    <property type="match status" value="2"/>
</dbReference>
<dbReference type="PANTHER" id="PTHR22870">
    <property type="entry name" value="REGULATOR OF CHROMOSOME CONDENSATION"/>
    <property type="match status" value="1"/>
</dbReference>
<name>A0A8J6EAQ3_9EUKA</name>
<accession>A0A8J6EAQ3</accession>
<proteinExistence type="predicted"/>
<keyword evidence="1" id="KW-0677">Repeat</keyword>
<dbReference type="InterPro" id="IPR009091">
    <property type="entry name" value="RCC1/BLIP-II"/>
</dbReference>
<dbReference type="Proteomes" id="UP000717585">
    <property type="component" value="Unassembled WGS sequence"/>
</dbReference>
<evidence type="ECO:0000256" key="1">
    <source>
        <dbReference type="ARBA" id="ARBA00022737"/>
    </source>
</evidence>
<keyword evidence="3" id="KW-1185">Reference proteome</keyword>
<evidence type="ECO:0000313" key="2">
    <source>
        <dbReference type="EMBL" id="KAG9395080.1"/>
    </source>
</evidence>
<reference evidence="2" key="1">
    <citation type="submission" date="2021-05" db="EMBL/GenBank/DDBJ databases">
        <title>A free-living protist that lacks canonical eukaryotic 1 DNA replication and segregation systems.</title>
        <authorList>
            <person name="Salas-Leiva D.E."/>
            <person name="Tromer E.C."/>
            <person name="Curtis B.A."/>
            <person name="Jerlstrom-Hultqvist J."/>
            <person name="Kolisko M."/>
            <person name="Yi Z."/>
            <person name="Salas-Leiva J.S."/>
            <person name="Gallot-Lavallee L."/>
            <person name="Kops G.J.P.L."/>
            <person name="Archibald J.M."/>
            <person name="Simpson A.G.B."/>
            <person name="Roger A.J."/>
        </authorList>
    </citation>
    <scope>NUCLEOTIDE SEQUENCE</scope>
    <source>
        <strain evidence="2">BICM</strain>
    </source>
</reference>
<gene>
    <name evidence="2" type="ORF">J8273_0296</name>
</gene>
<dbReference type="EMBL" id="JAHDYR010000012">
    <property type="protein sequence ID" value="KAG9395080.1"/>
    <property type="molecule type" value="Genomic_DNA"/>
</dbReference>
<dbReference type="AlphaFoldDB" id="A0A8J6EAQ3"/>
<protein>
    <submittedName>
        <fullName evidence="2">Uncharacterized protein</fullName>
    </submittedName>
</protein>
<dbReference type="InterPro" id="IPR051210">
    <property type="entry name" value="Ub_ligase/GEF_domain"/>
</dbReference>